<feature type="coiled-coil region" evidence="1">
    <location>
        <begin position="110"/>
        <end position="144"/>
    </location>
</feature>
<accession>A0A7S3EVA7</accession>
<dbReference type="AlphaFoldDB" id="A0A7S3EVA7"/>
<feature type="compositionally biased region" description="Basic and acidic residues" evidence="2">
    <location>
        <begin position="1"/>
        <end position="15"/>
    </location>
</feature>
<name>A0A7S3EVA7_9EUKA</name>
<feature type="region of interest" description="Disordered" evidence="2">
    <location>
        <begin position="1"/>
        <end position="23"/>
    </location>
</feature>
<proteinExistence type="predicted"/>
<reference evidence="3" key="1">
    <citation type="submission" date="2021-01" db="EMBL/GenBank/DDBJ databases">
        <authorList>
            <person name="Corre E."/>
            <person name="Pelletier E."/>
            <person name="Niang G."/>
            <person name="Scheremetjew M."/>
            <person name="Finn R."/>
            <person name="Kale V."/>
            <person name="Holt S."/>
            <person name="Cochrane G."/>
            <person name="Meng A."/>
            <person name="Brown T."/>
            <person name="Cohen L."/>
        </authorList>
    </citation>
    <scope>NUCLEOTIDE SEQUENCE</scope>
    <source>
        <strain evidence="3">CCMP281</strain>
    </source>
</reference>
<evidence type="ECO:0000256" key="2">
    <source>
        <dbReference type="SAM" id="MobiDB-lite"/>
    </source>
</evidence>
<evidence type="ECO:0000313" key="3">
    <source>
        <dbReference type="EMBL" id="CAE0110086.1"/>
    </source>
</evidence>
<organism evidence="3">
    <name type="scientific">Haptolina ericina</name>
    <dbReference type="NCBI Taxonomy" id="156174"/>
    <lineage>
        <taxon>Eukaryota</taxon>
        <taxon>Haptista</taxon>
        <taxon>Haptophyta</taxon>
        <taxon>Prymnesiophyceae</taxon>
        <taxon>Prymnesiales</taxon>
        <taxon>Prymnesiaceae</taxon>
        <taxon>Haptolina</taxon>
    </lineage>
</organism>
<gene>
    <name evidence="3" type="ORF">HERI1096_LOCUS10746</name>
</gene>
<evidence type="ECO:0000256" key="1">
    <source>
        <dbReference type="SAM" id="Coils"/>
    </source>
</evidence>
<keyword evidence="1" id="KW-0175">Coiled coil</keyword>
<protein>
    <submittedName>
        <fullName evidence="3">Uncharacterized protein</fullName>
    </submittedName>
</protein>
<sequence length="287" mass="30869">MRQREVKPPTPEPDRPSSAASVRTKSGSASRMLFFLIVAASAIAVPASVIKSTAAAAVWQHARLFVSAENPSSINPIPFQKPQKSAVGMAFFGGRGAAEGARPGAGAGANGQMQRLLQELHTTRRTLEQELNTTRAELTAQTELVTQLSSEMGLVRGELQRLTRALVSSKKLVLSLDAGVNALQRPWLGHAGEVRCALSQRCANYINAGEDSLSATVTVAQCKAYCNSTYPGVPYFAFHSEYGMTAFMNDPKGRCRCYDATPCQLIPDTGYNLWSTGRSCPPMASER</sequence>
<dbReference type="EMBL" id="HBHX01019316">
    <property type="protein sequence ID" value="CAE0110086.1"/>
    <property type="molecule type" value="Transcribed_RNA"/>
</dbReference>